<evidence type="ECO:0000313" key="5">
    <source>
        <dbReference type="RefSeq" id="XP_034247521.1"/>
    </source>
</evidence>
<accession>A0A6P8ZAB0</accession>
<dbReference type="PANTHER" id="PTHR24260">
    <property type="match status" value="1"/>
</dbReference>
<feature type="signal peptide" evidence="2">
    <location>
        <begin position="1"/>
        <end position="21"/>
    </location>
</feature>
<evidence type="ECO:0000313" key="4">
    <source>
        <dbReference type="Proteomes" id="UP000515158"/>
    </source>
</evidence>
<dbReference type="PANTHER" id="PTHR24260:SF136">
    <property type="entry name" value="GH08193P-RELATED"/>
    <property type="match status" value="1"/>
</dbReference>
<dbReference type="AlphaFoldDB" id="A0A6P8ZAB0"/>
<dbReference type="OrthoDB" id="5565075at2759"/>
<dbReference type="Pfam" id="PF00089">
    <property type="entry name" value="Trypsin"/>
    <property type="match status" value="2"/>
</dbReference>
<dbReference type="FunFam" id="2.40.10.10:FF:000068">
    <property type="entry name" value="transmembrane protease serine 2"/>
    <property type="match status" value="1"/>
</dbReference>
<protein>
    <submittedName>
        <fullName evidence="5">Chymotrypsinogen 2-like</fullName>
    </submittedName>
</protein>
<dbReference type="GeneID" id="117649155"/>
<dbReference type="InterPro" id="IPR043504">
    <property type="entry name" value="Peptidase_S1_PA_chymotrypsin"/>
</dbReference>
<evidence type="ECO:0000256" key="1">
    <source>
        <dbReference type="ARBA" id="ARBA00023157"/>
    </source>
</evidence>
<dbReference type="PRINTS" id="PR00722">
    <property type="entry name" value="CHYMOTRYPSIN"/>
</dbReference>
<evidence type="ECO:0000256" key="2">
    <source>
        <dbReference type="SAM" id="SignalP"/>
    </source>
</evidence>
<organism evidence="5">
    <name type="scientific">Thrips palmi</name>
    <name type="common">Melon thrips</name>
    <dbReference type="NCBI Taxonomy" id="161013"/>
    <lineage>
        <taxon>Eukaryota</taxon>
        <taxon>Metazoa</taxon>
        <taxon>Ecdysozoa</taxon>
        <taxon>Arthropoda</taxon>
        <taxon>Hexapoda</taxon>
        <taxon>Insecta</taxon>
        <taxon>Pterygota</taxon>
        <taxon>Neoptera</taxon>
        <taxon>Paraneoptera</taxon>
        <taxon>Thysanoptera</taxon>
        <taxon>Terebrantia</taxon>
        <taxon>Thripoidea</taxon>
        <taxon>Thripidae</taxon>
        <taxon>Thrips</taxon>
    </lineage>
</organism>
<dbReference type="SUPFAM" id="SSF50494">
    <property type="entry name" value="Trypsin-like serine proteases"/>
    <property type="match status" value="1"/>
</dbReference>
<dbReference type="Gene3D" id="2.40.10.10">
    <property type="entry name" value="Trypsin-like serine proteases"/>
    <property type="match status" value="2"/>
</dbReference>
<dbReference type="CDD" id="cd00190">
    <property type="entry name" value="Tryp_SPc"/>
    <property type="match status" value="1"/>
</dbReference>
<keyword evidence="1" id="KW-1015">Disulfide bond</keyword>
<evidence type="ECO:0000259" key="3">
    <source>
        <dbReference type="PROSITE" id="PS50240"/>
    </source>
</evidence>
<name>A0A6P8ZAB0_THRPL</name>
<proteinExistence type="predicted"/>
<dbReference type="SMART" id="SM00020">
    <property type="entry name" value="Tryp_SPc"/>
    <property type="match status" value="1"/>
</dbReference>
<sequence>MRPLPLLGVLVLLQVYTGSRAGVVSTRHHQLGEEDGAAAVSVHNGAKAALGQFPWMLAVVADGAAFCGGAIIAEDWALTSGHCVDGMHSFWVTAGSLLSQDGDEPSRQQFYTTTSFRHPTYNARFKDNDIGLIHLNAAFTYDHCDPDVSPDLMFAELQVSPGRVCYDFYGSAWLLNKLCVATGGDGKSSCRGDGGSPLALREADGNWTVVGVASFGAADGCTLGLPVVFTRVASFLAFVEEVTAIEARN</sequence>
<dbReference type="Proteomes" id="UP000515158">
    <property type="component" value="Unplaced"/>
</dbReference>
<reference evidence="5" key="1">
    <citation type="submission" date="2025-08" db="UniProtKB">
        <authorList>
            <consortium name="RefSeq"/>
        </authorList>
    </citation>
    <scope>IDENTIFICATION</scope>
    <source>
        <tissue evidence="5">Total insect</tissue>
    </source>
</reference>
<dbReference type="PROSITE" id="PS50240">
    <property type="entry name" value="TRYPSIN_DOM"/>
    <property type="match status" value="1"/>
</dbReference>
<dbReference type="InterPro" id="IPR009003">
    <property type="entry name" value="Peptidase_S1_PA"/>
</dbReference>
<dbReference type="InterPro" id="IPR001254">
    <property type="entry name" value="Trypsin_dom"/>
</dbReference>
<dbReference type="RefSeq" id="XP_034247521.1">
    <property type="nucleotide sequence ID" value="XM_034391630.1"/>
</dbReference>
<dbReference type="InParanoid" id="A0A6P8ZAB0"/>
<dbReference type="KEGG" id="tpal:117649155"/>
<dbReference type="InterPro" id="IPR051333">
    <property type="entry name" value="CLIP_Serine_Protease"/>
</dbReference>
<dbReference type="InterPro" id="IPR001314">
    <property type="entry name" value="Peptidase_S1A"/>
</dbReference>
<dbReference type="GO" id="GO:0004252">
    <property type="term" value="F:serine-type endopeptidase activity"/>
    <property type="evidence" value="ECO:0007669"/>
    <property type="project" value="InterPro"/>
</dbReference>
<keyword evidence="4" id="KW-1185">Reference proteome</keyword>
<dbReference type="GO" id="GO:0006508">
    <property type="term" value="P:proteolysis"/>
    <property type="evidence" value="ECO:0007669"/>
    <property type="project" value="InterPro"/>
</dbReference>
<keyword evidence="2" id="KW-0732">Signal</keyword>
<feature type="chain" id="PRO_5028222143" evidence="2">
    <location>
        <begin position="22"/>
        <end position="249"/>
    </location>
</feature>
<feature type="domain" description="Peptidase S1" evidence="3">
    <location>
        <begin position="42"/>
        <end position="244"/>
    </location>
</feature>
<gene>
    <name evidence="5" type="primary">LOC117649155</name>
</gene>